<keyword evidence="4" id="KW-1185">Reference proteome</keyword>
<dbReference type="AlphaFoldDB" id="A0A9W7BEY4"/>
<reference evidence="4" key="1">
    <citation type="journal article" date="2023" name="Commun. Biol.">
        <title>Genome analysis of Parmales, the sister group of diatoms, reveals the evolutionary specialization of diatoms from phago-mixotrophs to photoautotrophs.</title>
        <authorList>
            <person name="Ban H."/>
            <person name="Sato S."/>
            <person name="Yoshikawa S."/>
            <person name="Yamada K."/>
            <person name="Nakamura Y."/>
            <person name="Ichinomiya M."/>
            <person name="Sato N."/>
            <person name="Blanc-Mathieu R."/>
            <person name="Endo H."/>
            <person name="Kuwata A."/>
            <person name="Ogata H."/>
        </authorList>
    </citation>
    <scope>NUCLEOTIDE SEQUENCE [LARGE SCALE GENOMIC DNA]</scope>
    <source>
        <strain evidence="4">NIES 3701</strain>
    </source>
</reference>
<evidence type="ECO:0000256" key="1">
    <source>
        <dbReference type="PROSITE-ProRule" id="PRU00175"/>
    </source>
</evidence>
<accession>A0A9W7BEY4</accession>
<dbReference type="PROSITE" id="PS50089">
    <property type="entry name" value="ZF_RING_2"/>
    <property type="match status" value="1"/>
</dbReference>
<dbReference type="EMBL" id="BRXY01000353">
    <property type="protein sequence ID" value="GMH89187.1"/>
    <property type="molecule type" value="Genomic_DNA"/>
</dbReference>
<sequence>MGNLLSSTIRSLALPHTQLTPEQISESVESTNEKLSSLVGIINEHSEELSTIVNEASAFIPPQIPPAEPNEKFVPLSTTITLSCGVRSISLNLSTYLRLSKLLSSLQAVLSNGHLLTSLPKINLTSDLTSSERIREYLKRKNDLKHDMECIICLESTTEVACENCGTGVCVKCQRQWEEENTGGGCVVCREKGEGWNIAEYGEGEMREGVRENVEEIERVILGAI</sequence>
<dbReference type="Gene3D" id="3.30.40.10">
    <property type="entry name" value="Zinc/RING finger domain, C3HC4 (zinc finger)"/>
    <property type="match status" value="1"/>
</dbReference>
<keyword evidence="1" id="KW-0479">Metal-binding</keyword>
<dbReference type="SUPFAM" id="SSF57850">
    <property type="entry name" value="RING/U-box"/>
    <property type="match status" value="1"/>
</dbReference>
<dbReference type="GO" id="GO:0008270">
    <property type="term" value="F:zinc ion binding"/>
    <property type="evidence" value="ECO:0007669"/>
    <property type="project" value="UniProtKB-KW"/>
</dbReference>
<proteinExistence type="predicted"/>
<dbReference type="InterPro" id="IPR013083">
    <property type="entry name" value="Znf_RING/FYVE/PHD"/>
</dbReference>
<comment type="caution">
    <text evidence="3">The sequence shown here is derived from an EMBL/GenBank/DDBJ whole genome shotgun (WGS) entry which is preliminary data.</text>
</comment>
<gene>
    <name evidence="3" type="ORF">TrST_g12970</name>
</gene>
<feature type="domain" description="RING-type" evidence="2">
    <location>
        <begin position="150"/>
        <end position="190"/>
    </location>
</feature>
<dbReference type="OrthoDB" id="10526517at2759"/>
<organism evidence="3 4">
    <name type="scientific">Triparma strigata</name>
    <dbReference type="NCBI Taxonomy" id="1606541"/>
    <lineage>
        <taxon>Eukaryota</taxon>
        <taxon>Sar</taxon>
        <taxon>Stramenopiles</taxon>
        <taxon>Ochrophyta</taxon>
        <taxon>Bolidophyceae</taxon>
        <taxon>Parmales</taxon>
        <taxon>Triparmaceae</taxon>
        <taxon>Triparma</taxon>
    </lineage>
</organism>
<keyword evidence="1" id="KW-0862">Zinc</keyword>
<evidence type="ECO:0000313" key="4">
    <source>
        <dbReference type="Proteomes" id="UP001165085"/>
    </source>
</evidence>
<evidence type="ECO:0000259" key="2">
    <source>
        <dbReference type="PROSITE" id="PS50089"/>
    </source>
</evidence>
<dbReference type="Proteomes" id="UP001165085">
    <property type="component" value="Unassembled WGS sequence"/>
</dbReference>
<keyword evidence="1" id="KW-0863">Zinc-finger</keyword>
<name>A0A9W7BEY4_9STRA</name>
<dbReference type="InterPro" id="IPR001841">
    <property type="entry name" value="Znf_RING"/>
</dbReference>
<protein>
    <recommendedName>
        <fullName evidence="2">RING-type domain-containing protein</fullName>
    </recommendedName>
</protein>
<evidence type="ECO:0000313" key="3">
    <source>
        <dbReference type="EMBL" id="GMH89187.1"/>
    </source>
</evidence>